<name>D2PMM0_KRIFD</name>
<protein>
    <recommendedName>
        <fullName evidence="5">Acyltransferase</fullName>
    </recommendedName>
</protein>
<dbReference type="Gene3D" id="3.40.630.120">
    <property type="match status" value="1"/>
</dbReference>
<dbReference type="Pfam" id="PF18164">
    <property type="entry name" value="GNAT_C"/>
    <property type="match status" value="1"/>
</dbReference>
<reference evidence="3 4" key="2">
    <citation type="journal article" date="2010" name="Stand. Genomic Sci.">
        <title>Complete genome sequence of Kribbella flavida type strain (IFO 14399).</title>
        <authorList>
            <person name="Pukall R."/>
            <person name="Lapidus A."/>
            <person name="Glavina Del Rio T."/>
            <person name="Copeland A."/>
            <person name="Tice H."/>
            <person name="Cheng J.-F."/>
            <person name="Lucas S."/>
            <person name="Chen F."/>
            <person name="Nolan M."/>
            <person name="LaButti K."/>
            <person name="Pati A."/>
            <person name="Ivanova N."/>
            <person name="Mavrommatis K."/>
            <person name="Mikhailova N."/>
            <person name="Pitluck S."/>
            <person name="Bruce D."/>
            <person name="Goodwin L."/>
            <person name="Land M."/>
            <person name="Hauser L."/>
            <person name="Chang Y.-J."/>
            <person name="Jeffries C.D."/>
            <person name="Chen A."/>
            <person name="Palaniappan K."/>
            <person name="Chain P."/>
            <person name="Rohde M."/>
            <person name="Goeker M."/>
            <person name="Bristow J."/>
            <person name="Eisen J.A."/>
            <person name="Markowitz V."/>
            <person name="Hugenholtz P."/>
            <person name="Kyrpides N.C."/>
            <person name="Klenk H.-P."/>
            <person name="Brettin T."/>
        </authorList>
    </citation>
    <scope>NUCLEOTIDE SEQUENCE [LARGE SCALE GENOMIC DNA]</scope>
    <source>
        <strain evidence="4">DSM 17836 / JCM 10339 / NBRC 14399</strain>
    </source>
</reference>
<evidence type="ECO:0000313" key="3">
    <source>
        <dbReference type="EMBL" id="ADB30764.1"/>
    </source>
</evidence>
<dbReference type="STRING" id="479435.Kfla_1669"/>
<dbReference type="EMBL" id="CP001736">
    <property type="protein sequence ID" value="ADB30764.1"/>
    <property type="molecule type" value="Genomic_DNA"/>
</dbReference>
<evidence type="ECO:0000313" key="4">
    <source>
        <dbReference type="Proteomes" id="UP000007967"/>
    </source>
</evidence>
<dbReference type="eggNOG" id="ENOG5030QZQ">
    <property type="taxonomic scope" value="Bacteria"/>
</dbReference>
<keyword evidence="4" id="KW-1185">Reference proteome</keyword>
<dbReference type="HOGENOM" id="CLU_076574_0_0_11"/>
<reference evidence="4" key="1">
    <citation type="submission" date="2009-09" db="EMBL/GenBank/DDBJ databases">
        <title>The complete genome of Kribbella flavida DSM 17836.</title>
        <authorList>
            <consortium name="US DOE Joint Genome Institute (JGI-PGF)"/>
            <person name="Lucas S."/>
            <person name="Copeland A."/>
            <person name="Lapidus A."/>
            <person name="Glavina del Rio T."/>
            <person name="Dalin E."/>
            <person name="Tice H."/>
            <person name="Bruce D."/>
            <person name="Goodwin L."/>
            <person name="Pitluck S."/>
            <person name="Kyrpides N."/>
            <person name="Mavromatis K."/>
            <person name="Ivanova N."/>
            <person name="Saunders E."/>
            <person name="Brettin T."/>
            <person name="Detter J.C."/>
            <person name="Han C."/>
            <person name="Larimer F."/>
            <person name="Land M."/>
            <person name="Hauser L."/>
            <person name="Markowitz V."/>
            <person name="Cheng J.-F."/>
            <person name="Hugenholtz P."/>
            <person name="Woyke T."/>
            <person name="Wu D."/>
            <person name="Pukall R."/>
            <person name="Klenk H.-P."/>
            <person name="Eisen J.A."/>
        </authorList>
    </citation>
    <scope>NUCLEOTIDE SEQUENCE [LARGE SCALE GENOMIC DNA]</scope>
    <source>
        <strain evidence="4">DSM 17836 / JCM 10339 / NBRC 14399</strain>
    </source>
</reference>
<feature type="domain" description="N-acyltransferase N-terminal" evidence="1">
    <location>
        <begin position="7"/>
        <end position="118"/>
    </location>
</feature>
<dbReference type="InterPro" id="IPR041273">
    <property type="entry name" value="NAT_N"/>
</dbReference>
<gene>
    <name evidence="3" type="ordered locus">Kfla_1669</name>
</gene>
<dbReference type="Proteomes" id="UP000007967">
    <property type="component" value="Chromosome"/>
</dbReference>
<dbReference type="RefSeq" id="WP_012919320.1">
    <property type="nucleotide sequence ID" value="NC_013729.1"/>
</dbReference>
<dbReference type="Pfam" id="PF18082">
    <property type="entry name" value="NAT_N"/>
    <property type="match status" value="1"/>
</dbReference>
<accession>D2PMM0</accession>
<evidence type="ECO:0008006" key="5">
    <source>
        <dbReference type="Google" id="ProtNLM"/>
    </source>
</evidence>
<dbReference type="AlphaFoldDB" id="D2PMM0"/>
<evidence type="ECO:0000259" key="1">
    <source>
        <dbReference type="Pfam" id="PF18082"/>
    </source>
</evidence>
<feature type="domain" description="GNAT-like C-terminal" evidence="2">
    <location>
        <begin position="120"/>
        <end position="263"/>
    </location>
</feature>
<sequence>MPSPTTWLQLPAEDLPPIAAARPDPEALARACDVLRRAVGTSESLSWPDLPAQSPYFFVHVFLGVLPDIRAWHSAHRVPEDVSRATLSDLGAKLTAHRITHGTGGLDEQDWLVRHFSGTLYRLGRLQFERTQYAGQPVLDLHVPGDGPLDPTACDESLAAAKPFFARHFARQLTPDQAVCRSWLLDEQLAEYLPADCNIVRFQRRFTLEPAIDDADGDGDILQSVFGHRLPDLDSLPQVTRLQRAIVGHLREGRHWRLRIGRLQLPA</sequence>
<dbReference type="OrthoDB" id="3229305at2"/>
<proteinExistence type="predicted"/>
<evidence type="ECO:0000259" key="2">
    <source>
        <dbReference type="Pfam" id="PF18164"/>
    </source>
</evidence>
<dbReference type="KEGG" id="kfl:Kfla_1669"/>
<organism evidence="3 4">
    <name type="scientific">Kribbella flavida (strain DSM 17836 / JCM 10339 / NBRC 14399)</name>
    <dbReference type="NCBI Taxonomy" id="479435"/>
    <lineage>
        <taxon>Bacteria</taxon>
        <taxon>Bacillati</taxon>
        <taxon>Actinomycetota</taxon>
        <taxon>Actinomycetes</taxon>
        <taxon>Propionibacteriales</taxon>
        <taxon>Kribbellaceae</taxon>
        <taxon>Kribbella</taxon>
    </lineage>
</organism>
<dbReference type="InterPro" id="IPR041644">
    <property type="entry name" value="GNAT_C"/>
</dbReference>